<feature type="repeat" description="PPR" evidence="2">
    <location>
        <begin position="538"/>
        <end position="572"/>
    </location>
</feature>
<protein>
    <recommendedName>
        <fullName evidence="5">Pentatricopeptide repeat-containing protein</fullName>
    </recommendedName>
</protein>
<evidence type="ECO:0000256" key="1">
    <source>
        <dbReference type="ARBA" id="ARBA00022737"/>
    </source>
</evidence>
<dbReference type="PANTHER" id="PTHR47926:SF425">
    <property type="entry name" value="REPEAT (TPR)-LIKE SUPERFAMILY PROTEIN, PUTATIVE-RELATED"/>
    <property type="match status" value="1"/>
</dbReference>
<feature type="repeat" description="PPR" evidence="2">
    <location>
        <begin position="237"/>
        <end position="271"/>
    </location>
</feature>
<dbReference type="PANTHER" id="PTHR47926">
    <property type="entry name" value="PENTATRICOPEPTIDE REPEAT-CONTAINING PROTEIN"/>
    <property type="match status" value="1"/>
</dbReference>
<feature type="repeat" description="PPR" evidence="2">
    <location>
        <begin position="139"/>
        <end position="173"/>
    </location>
</feature>
<dbReference type="OrthoDB" id="185373at2759"/>
<dbReference type="OMA" id="CHAREVF"/>
<dbReference type="PROSITE" id="PS51375">
    <property type="entry name" value="PPR"/>
    <property type="match status" value="5"/>
</dbReference>
<keyword evidence="4" id="KW-1185">Reference proteome</keyword>
<keyword evidence="1" id="KW-0677">Repeat</keyword>
<feature type="repeat" description="PPR" evidence="2">
    <location>
        <begin position="437"/>
        <end position="471"/>
    </location>
</feature>
<dbReference type="InterPro" id="IPR011990">
    <property type="entry name" value="TPR-like_helical_dom_sf"/>
</dbReference>
<name>A0A8T2UFH8_CERRI</name>
<dbReference type="InterPro" id="IPR046960">
    <property type="entry name" value="PPR_At4g14850-like_plant"/>
</dbReference>
<dbReference type="InterPro" id="IPR002885">
    <property type="entry name" value="PPR_rpt"/>
</dbReference>
<dbReference type="Pfam" id="PF13041">
    <property type="entry name" value="PPR_2"/>
    <property type="match status" value="3"/>
</dbReference>
<dbReference type="AlphaFoldDB" id="A0A8T2UFH8"/>
<dbReference type="FunFam" id="1.25.40.10:FF:000090">
    <property type="entry name" value="Pentatricopeptide repeat-containing protein, chloroplastic"/>
    <property type="match status" value="1"/>
</dbReference>
<dbReference type="EMBL" id="CM035412">
    <property type="protein sequence ID" value="KAH7433408.1"/>
    <property type="molecule type" value="Genomic_DNA"/>
</dbReference>
<dbReference type="GO" id="GO:0003723">
    <property type="term" value="F:RNA binding"/>
    <property type="evidence" value="ECO:0007669"/>
    <property type="project" value="InterPro"/>
</dbReference>
<dbReference type="FunFam" id="1.25.40.10:FF:000344">
    <property type="entry name" value="Pentatricopeptide repeat-containing protein"/>
    <property type="match status" value="1"/>
</dbReference>
<gene>
    <name evidence="3" type="ORF">KP509_07G067800</name>
</gene>
<dbReference type="Pfam" id="PF01535">
    <property type="entry name" value="PPR"/>
    <property type="match status" value="3"/>
</dbReference>
<dbReference type="GO" id="GO:0009451">
    <property type="term" value="P:RNA modification"/>
    <property type="evidence" value="ECO:0007669"/>
    <property type="project" value="InterPro"/>
</dbReference>
<comment type="caution">
    <text evidence="3">The sequence shown here is derived from an EMBL/GenBank/DDBJ whole genome shotgun (WGS) entry which is preliminary data.</text>
</comment>
<evidence type="ECO:0008006" key="5">
    <source>
        <dbReference type="Google" id="ProtNLM"/>
    </source>
</evidence>
<evidence type="ECO:0000313" key="3">
    <source>
        <dbReference type="EMBL" id="KAH7433408.1"/>
    </source>
</evidence>
<accession>A0A8T2UFH8</accession>
<reference evidence="3" key="1">
    <citation type="submission" date="2021-08" db="EMBL/GenBank/DDBJ databases">
        <title>WGS assembly of Ceratopteris richardii.</title>
        <authorList>
            <person name="Marchant D.B."/>
            <person name="Chen G."/>
            <person name="Jenkins J."/>
            <person name="Shu S."/>
            <person name="Leebens-Mack J."/>
            <person name="Grimwood J."/>
            <person name="Schmutz J."/>
            <person name="Soltis P."/>
            <person name="Soltis D."/>
            <person name="Chen Z.-H."/>
        </authorList>
    </citation>
    <scope>NUCLEOTIDE SEQUENCE</scope>
    <source>
        <strain evidence="3">Whitten #5841</strain>
        <tissue evidence="3">Leaf</tissue>
    </source>
</reference>
<organism evidence="3 4">
    <name type="scientific">Ceratopteris richardii</name>
    <name type="common">Triangle waterfern</name>
    <dbReference type="NCBI Taxonomy" id="49495"/>
    <lineage>
        <taxon>Eukaryota</taxon>
        <taxon>Viridiplantae</taxon>
        <taxon>Streptophyta</taxon>
        <taxon>Embryophyta</taxon>
        <taxon>Tracheophyta</taxon>
        <taxon>Polypodiopsida</taxon>
        <taxon>Polypodiidae</taxon>
        <taxon>Polypodiales</taxon>
        <taxon>Pteridineae</taxon>
        <taxon>Pteridaceae</taxon>
        <taxon>Parkerioideae</taxon>
        <taxon>Ceratopteris</taxon>
    </lineage>
</organism>
<feature type="repeat" description="PPR" evidence="2">
    <location>
        <begin position="336"/>
        <end position="370"/>
    </location>
</feature>
<evidence type="ECO:0000313" key="4">
    <source>
        <dbReference type="Proteomes" id="UP000825935"/>
    </source>
</evidence>
<sequence>MLGLDRLLKEIPSFHQRAQCSLSSLVINVGDNVITNQGKDVWINLKTLCKQRSWEEALCLLDSKGQQNANFNYIEAYQILLQACVDMLELEGGRKIHAHLKTSKLGKVENLDTLLLLLYIKCHDFNAAIKVFDTMVHKDHYSWNLLIGGLVGSGQLENGFKQLCRIEYEGTAPSGITCVSILKACSTLAQLMIAHIYIVSLGVCMNSYLRHTFINTYLKCGSFEDAISMFFKMPNVSEISFNMLIGGYAQYGLLEKASELFELMKLRGFMPDEVTFVNIIKSCTCNYLLVKRTHLEIYHAGLASNRFVASALVDVYAGLEDMNNAYKAFGAAIFRDAPLWNSMLFCLAECGEATKALCLYAEMEKHKIVPDKVTFLSLLKACSSLKHFVKGKRVHSHILLCGFENEEFVGSSLVDMYVKCGNLSEAHHVFNKMVKRDLATWNAIIAGYCECDSPTEAFYLFHMMENCGVRPDEVTYLAVLKICANVGAFEQSKYIHTCICDGGLNTDVFIGSTLIDTFVKCGSLCHAREVFNKMINRDKISWSAMVAGYAQHGEADEAFRIFSRMLSNHIGMDDVTFVGVLTACSHAGLINEGFEYFDLMKNKFSIVPTSETCACMVDLLGKAGQIQAAVSFINRVDTELNSSVWMALLNASKLSCNVNTAEYASGEIHMLDPCCASAFVLLSNAYVSAGARD</sequence>
<dbReference type="Gene3D" id="1.25.40.10">
    <property type="entry name" value="Tetratricopeptide repeat domain"/>
    <property type="match status" value="5"/>
</dbReference>
<dbReference type="NCBIfam" id="TIGR00756">
    <property type="entry name" value="PPR"/>
    <property type="match status" value="6"/>
</dbReference>
<dbReference type="Proteomes" id="UP000825935">
    <property type="component" value="Chromosome 7"/>
</dbReference>
<evidence type="ECO:0000256" key="2">
    <source>
        <dbReference type="PROSITE-ProRule" id="PRU00708"/>
    </source>
</evidence>
<proteinExistence type="predicted"/>